<dbReference type="GO" id="GO:0006355">
    <property type="term" value="P:regulation of DNA-templated transcription"/>
    <property type="evidence" value="ECO:0007669"/>
    <property type="project" value="InterPro"/>
</dbReference>
<protein>
    <recommendedName>
        <fullName evidence="8">DNA-binding response regulator</fullName>
    </recommendedName>
</protein>
<dbReference type="SUPFAM" id="SSF46894">
    <property type="entry name" value="C-terminal effector domain of the bipartite response regulators"/>
    <property type="match status" value="1"/>
</dbReference>
<dbReference type="InterPro" id="IPR011006">
    <property type="entry name" value="CheY-like_superfamily"/>
</dbReference>
<evidence type="ECO:0000256" key="2">
    <source>
        <dbReference type="ARBA" id="ARBA00023125"/>
    </source>
</evidence>
<evidence type="ECO:0008006" key="8">
    <source>
        <dbReference type="Google" id="ProtNLM"/>
    </source>
</evidence>
<dbReference type="InterPro" id="IPR000792">
    <property type="entry name" value="Tscrpt_reg_LuxR_C"/>
</dbReference>
<dbReference type="InterPro" id="IPR036388">
    <property type="entry name" value="WH-like_DNA-bd_sf"/>
</dbReference>
<dbReference type="Pfam" id="PF00072">
    <property type="entry name" value="Response_reg"/>
    <property type="match status" value="1"/>
</dbReference>
<dbReference type="AlphaFoldDB" id="A0A291QZC6"/>
<reference evidence="6 7" key="1">
    <citation type="submission" date="2017-10" db="EMBL/GenBank/DDBJ databases">
        <title>Paenichitinophaga pekingensis gen. nov., sp. nov., isolated from activated sludge.</title>
        <authorList>
            <person name="Jin D."/>
            <person name="Kong X."/>
            <person name="Deng Y."/>
            <person name="Bai Z."/>
        </authorList>
    </citation>
    <scope>NUCLEOTIDE SEQUENCE [LARGE SCALE GENOMIC DNA]</scope>
    <source>
        <strain evidence="6 7">13</strain>
    </source>
</reference>
<keyword evidence="1 3" id="KW-0597">Phosphoprotein</keyword>
<dbReference type="EMBL" id="CP023777">
    <property type="protein sequence ID" value="ATL49285.1"/>
    <property type="molecule type" value="Genomic_DNA"/>
</dbReference>
<dbReference type="PROSITE" id="PS50110">
    <property type="entry name" value="RESPONSE_REGULATORY"/>
    <property type="match status" value="1"/>
</dbReference>
<keyword evidence="2" id="KW-0238">DNA-binding</keyword>
<accession>A0A291QZC6</accession>
<evidence type="ECO:0000259" key="4">
    <source>
        <dbReference type="PROSITE" id="PS50043"/>
    </source>
</evidence>
<dbReference type="InterPro" id="IPR001789">
    <property type="entry name" value="Sig_transdc_resp-reg_receiver"/>
</dbReference>
<dbReference type="Pfam" id="PF00196">
    <property type="entry name" value="GerE"/>
    <property type="match status" value="1"/>
</dbReference>
<dbReference type="GO" id="GO:0000160">
    <property type="term" value="P:phosphorelay signal transduction system"/>
    <property type="evidence" value="ECO:0007669"/>
    <property type="project" value="InterPro"/>
</dbReference>
<dbReference type="InterPro" id="IPR051015">
    <property type="entry name" value="EvgA-like"/>
</dbReference>
<dbReference type="PANTHER" id="PTHR45566:SF1">
    <property type="entry name" value="HTH-TYPE TRANSCRIPTIONAL REGULATOR YHJB-RELATED"/>
    <property type="match status" value="1"/>
</dbReference>
<evidence type="ECO:0000256" key="1">
    <source>
        <dbReference type="ARBA" id="ARBA00022553"/>
    </source>
</evidence>
<organism evidence="6 7">
    <name type="scientific">Chitinophaga caeni</name>
    <dbReference type="NCBI Taxonomy" id="2029983"/>
    <lineage>
        <taxon>Bacteria</taxon>
        <taxon>Pseudomonadati</taxon>
        <taxon>Bacteroidota</taxon>
        <taxon>Chitinophagia</taxon>
        <taxon>Chitinophagales</taxon>
        <taxon>Chitinophagaceae</taxon>
        <taxon>Chitinophaga</taxon>
    </lineage>
</organism>
<keyword evidence="7" id="KW-1185">Reference proteome</keyword>
<dbReference type="PANTHER" id="PTHR45566">
    <property type="entry name" value="HTH-TYPE TRANSCRIPTIONAL REGULATOR YHJB-RELATED"/>
    <property type="match status" value="1"/>
</dbReference>
<gene>
    <name evidence="6" type="ORF">COR50_20075</name>
</gene>
<feature type="domain" description="HTH luxR-type" evidence="4">
    <location>
        <begin position="139"/>
        <end position="204"/>
    </location>
</feature>
<dbReference type="CDD" id="cd17535">
    <property type="entry name" value="REC_NarL-like"/>
    <property type="match status" value="1"/>
</dbReference>
<feature type="domain" description="Response regulatory" evidence="5">
    <location>
        <begin position="3"/>
        <end position="116"/>
    </location>
</feature>
<dbReference type="PROSITE" id="PS50043">
    <property type="entry name" value="HTH_LUXR_2"/>
    <property type="match status" value="1"/>
</dbReference>
<feature type="modified residue" description="4-aspartylphosphate" evidence="3">
    <location>
        <position position="54"/>
    </location>
</feature>
<dbReference type="Proteomes" id="UP000220133">
    <property type="component" value="Chromosome"/>
</dbReference>
<dbReference type="SMART" id="SM00448">
    <property type="entry name" value="REC"/>
    <property type="match status" value="1"/>
</dbReference>
<evidence type="ECO:0000313" key="6">
    <source>
        <dbReference type="EMBL" id="ATL49285.1"/>
    </source>
</evidence>
<dbReference type="Gene3D" id="1.10.10.10">
    <property type="entry name" value="Winged helix-like DNA-binding domain superfamily/Winged helix DNA-binding domain"/>
    <property type="match status" value="1"/>
</dbReference>
<dbReference type="InterPro" id="IPR058245">
    <property type="entry name" value="NreC/VraR/RcsB-like_REC"/>
</dbReference>
<evidence type="ECO:0000259" key="5">
    <source>
        <dbReference type="PROSITE" id="PS50110"/>
    </source>
</evidence>
<dbReference type="KEGG" id="cbae:COR50_20075"/>
<dbReference type="Gene3D" id="3.40.50.2300">
    <property type="match status" value="1"/>
</dbReference>
<dbReference type="RefSeq" id="WP_098195653.1">
    <property type="nucleotide sequence ID" value="NZ_CP023777.1"/>
</dbReference>
<proteinExistence type="predicted"/>
<dbReference type="PRINTS" id="PR00038">
    <property type="entry name" value="HTHLUXR"/>
</dbReference>
<dbReference type="OrthoDB" id="1013073at2"/>
<dbReference type="SUPFAM" id="SSF52172">
    <property type="entry name" value="CheY-like"/>
    <property type="match status" value="1"/>
</dbReference>
<dbReference type="SMART" id="SM00421">
    <property type="entry name" value="HTH_LUXR"/>
    <property type="match status" value="1"/>
</dbReference>
<sequence>MKQILIVDEQPITRYGLTKLIQDQFPGIMILEASTDIEFHNILKRNTIDLLIMDLSFPGGDIFNSIELIRDKVKILVFSNYDESVYGLKCLKMGVSGFIHKSASINLVRSAVKSILAGKKFISETLSEQLVHLSLHDWQLNPFDNLSNRELEVATMMEQGISLPEISRQLNLGYSTCNTYKRRLYEKLEIRNSHSLTRLMRVYGLAK</sequence>
<evidence type="ECO:0000256" key="3">
    <source>
        <dbReference type="PROSITE-ProRule" id="PRU00169"/>
    </source>
</evidence>
<name>A0A291QZC6_9BACT</name>
<dbReference type="GO" id="GO:0003677">
    <property type="term" value="F:DNA binding"/>
    <property type="evidence" value="ECO:0007669"/>
    <property type="project" value="UniProtKB-KW"/>
</dbReference>
<dbReference type="InterPro" id="IPR016032">
    <property type="entry name" value="Sig_transdc_resp-reg_C-effctor"/>
</dbReference>
<evidence type="ECO:0000313" key="7">
    <source>
        <dbReference type="Proteomes" id="UP000220133"/>
    </source>
</evidence>